<sequence length="123" mass="13837">MIRLFLMMLGLAVAAFLTHAVFAVFYERDAFLYVAPILFALVAGAFAIVPLRLRWNWRLVWHWSWSWPLLQVVFSPDAAHFGALVTPARILAAVEVVACLAVLLTMRHEAVQAWFAARGRVAS</sequence>
<dbReference type="KEGG" id="rdp:RD2015_3042"/>
<reference evidence="1 2" key="1">
    <citation type="submission" date="2015-12" db="EMBL/GenBank/DDBJ databases">
        <title>Complete genome of Roseateles depolymerans KCTC 42856.</title>
        <authorList>
            <person name="Kim K.M."/>
        </authorList>
    </citation>
    <scope>NUCLEOTIDE SEQUENCE [LARGE SCALE GENOMIC DNA]</scope>
    <source>
        <strain evidence="1 2">KCTC 42856</strain>
    </source>
</reference>
<dbReference type="RefSeq" id="WP_147306999.1">
    <property type="nucleotide sequence ID" value="NZ_CP013729.1"/>
</dbReference>
<dbReference type="EMBL" id="CP013729">
    <property type="protein sequence ID" value="ALV07503.1"/>
    <property type="molecule type" value="Genomic_DNA"/>
</dbReference>
<protein>
    <submittedName>
        <fullName evidence="1">Uncharacterized protein</fullName>
    </submittedName>
</protein>
<accession>A0A0U3LHC3</accession>
<evidence type="ECO:0000313" key="2">
    <source>
        <dbReference type="Proteomes" id="UP000060699"/>
    </source>
</evidence>
<evidence type="ECO:0000313" key="1">
    <source>
        <dbReference type="EMBL" id="ALV07503.1"/>
    </source>
</evidence>
<dbReference type="Proteomes" id="UP000060699">
    <property type="component" value="Chromosome"/>
</dbReference>
<keyword evidence="2" id="KW-1185">Reference proteome</keyword>
<dbReference type="STRING" id="76731.RD2015_3042"/>
<dbReference type="AlphaFoldDB" id="A0A0U3LHC3"/>
<organism evidence="1 2">
    <name type="scientific">Roseateles depolymerans</name>
    <dbReference type="NCBI Taxonomy" id="76731"/>
    <lineage>
        <taxon>Bacteria</taxon>
        <taxon>Pseudomonadati</taxon>
        <taxon>Pseudomonadota</taxon>
        <taxon>Betaproteobacteria</taxon>
        <taxon>Burkholderiales</taxon>
        <taxon>Sphaerotilaceae</taxon>
        <taxon>Roseateles</taxon>
    </lineage>
</organism>
<proteinExistence type="predicted"/>
<name>A0A0U3LHC3_9BURK</name>
<gene>
    <name evidence="1" type="ORF">RD2015_3042</name>
</gene>